<dbReference type="HOGENOM" id="CLU_110683_0_1_3"/>
<dbReference type="EMBL" id="CP003600">
    <property type="protein sequence ID" value="AFY92466.1"/>
    <property type="molecule type" value="Genomic_DNA"/>
</dbReference>
<protein>
    <submittedName>
        <fullName evidence="2">Putative phage-associated protein</fullName>
    </submittedName>
</protein>
<organism evidence="2 3">
    <name type="scientific">Chamaesiphon minutus (strain ATCC 27169 / PCC 6605)</name>
    <dbReference type="NCBI Taxonomy" id="1173020"/>
    <lineage>
        <taxon>Bacteria</taxon>
        <taxon>Bacillati</taxon>
        <taxon>Cyanobacteriota</taxon>
        <taxon>Cyanophyceae</taxon>
        <taxon>Gomontiellales</taxon>
        <taxon>Chamaesiphonaceae</taxon>
        <taxon>Chamaesiphon</taxon>
    </lineage>
</organism>
<dbReference type="InterPro" id="IPR025272">
    <property type="entry name" value="SocA_Panacea"/>
</dbReference>
<sequence length="208" mass="23776">MATAVHVANFFLSKVDREAGDTITQLKLYKLVYYAQAWNLVFLMRPLFDSDIQAWIHGPVPIELRSSFSKYGNDSIPEPESSTGDFGLDEKELKVLDLVWETYGNLNAHDLRNLSHNELPWITARGNSQESDYVNAVIEKYDIRDYYADYGSILKDGRFLIDSVVIEEDKSSLFSFSLSLKNGTSIDVPFNKLEKTLQEYRGQLTTQN</sequence>
<name>K9UDG8_CHAP6</name>
<proteinExistence type="predicted"/>
<evidence type="ECO:0000313" key="3">
    <source>
        <dbReference type="Proteomes" id="UP000010366"/>
    </source>
</evidence>
<evidence type="ECO:0000313" key="2">
    <source>
        <dbReference type="EMBL" id="AFY92466.1"/>
    </source>
</evidence>
<dbReference type="AlphaFoldDB" id="K9UDG8"/>
<feature type="domain" description="Antitoxin SocA-like Panacea" evidence="1">
    <location>
        <begin position="28"/>
        <end position="121"/>
    </location>
</feature>
<keyword evidence="3" id="KW-1185">Reference proteome</keyword>
<dbReference type="RefSeq" id="WP_015158650.1">
    <property type="nucleotide sequence ID" value="NC_019697.1"/>
</dbReference>
<dbReference type="eggNOG" id="COG3600">
    <property type="taxonomic scope" value="Bacteria"/>
</dbReference>
<dbReference type="OrthoDB" id="9799173at2"/>
<dbReference type="Pfam" id="PF13274">
    <property type="entry name" value="SocA_Panacea"/>
    <property type="match status" value="1"/>
</dbReference>
<dbReference type="Proteomes" id="UP000010366">
    <property type="component" value="Chromosome"/>
</dbReference>
<gene>
    <name evidence="2" type="ORF">Cha6605_1261</name>
</gene>
<reference evidence="2 3" key="1">
    <citation type="submission" date="2012-05" db="EMBL/GenBank/DDBJ databases">
        <title>Finished chromosome of genome of Chamaesiphon sp. PCC 6605.</title>
        <authorList>
            <consortium name="US DOE Joint Genome Institute"/>
            <person name="Gugger M."/>
            <person name="Coursin T."/>
            <person name="Rippka R."/>
            <person name="Tandeau De Marsac N."/>
            <person name="Huntemann M."/>
            <person name="Wei C.-L."/>
            <person name="Han J."/>
            <person name="Detter J.C."/>
            <person name="Han C."/>
            <person name="Tapia R."/>
            <person name="Chen A."/>
            <person name="Kyrpides N."/>
            <person name="Mavromatis K."/>
            <person name="Markowitz V."/>
            <person name="Szeto E."/>
            <person name="Ivanova N."/>
            <person name="Pagani I."/>
            <person name="Pati A."/>
            <person name="Goodwin L."/>
            <person name="Nordberg H.P."/>
            <person name="Cantor M.N."/>
            <person name="Hua S.X."/>
            <person name="Woyke T."/>
            <person name="Kerfeld C.A."/>
        </authorList>
    </citation>
    <scope>NUCLEOTIDE SEQUENCE [LARGE SCALE GENOMIC DNA]</scope>
    <source>
        <strain evidence="3">ATCC 27169 / PCC 6605</strain>
    </source>
</reference>
<accession>K9UDG8</accession>
<dbReference type="KEGG" id="cmp:Cha6605_1261"/>
<evidence type="ECO:0000259" key="1">
    <source>
        <dbReference type="Pfam" id="PF13274"/>
    </source>
</evidence>